<sequence length="338" mass="36444">MTTRTTRRRALALGAAFAGTAGLAPGLARAATTRLRVGHVLAATHQFHRGLELAGREVEAATDGRVKLEIFPSSQLGTERDMNIALRTGGVDMLLASPGGANVHLKELAVLDAPYLFRDNPHWEQVVYGEIGAEWNRRLLEQSQLHVCGWFHRGTRHIISRDQPYETLAAIGGEKIRVADLPPYPQVFRSFGAVPTPIAFAEMYQALESGIVDGADVPLDTVLSQKLFEVTGYVNLVAWSFAAPGPILISDMAWSQLAPEDQAALTAALRTGSELVTEAFTSGEEEVKQKLTAAGMTLRAPDDLAAWEAAALRSIPDIAPSWGGDVGLYDRIRDVGIG</sequence>
<dbReference type="InterPro" id="IPR018389">
    <property type="entry name" value="DctP_fam"/>
</dbReference>
<keyword evidence="4 6" id="KW-0732">Signal</keyword>
<evidence type="ECO:0000313" key="8">
    <source>
        <dbReference type="Proteomes" id="UP000249185"/>
    </source>
</evidence>
<dbReference type="Pfam" id="PF03480">
    <property type="entry name" value="DctP"/>
    <property type="match status" value="1"/>
</dbReference>
<feature type="chain" id="PRO_5015894300" evidence="6">
    <location>
        <begin position="31"/>
        <end position="338"/>
    </location>
</feature>
<comment type="caution">
    <text evidence="7">The sequence shown here is derived from an EMBL/GenBank/DDBJ whole genome shotgun (WGS) entry which is preliminary data.</text>
</comment>
<dbReference type="PROSITE" id="PS51318">
    <property type="entry name" value="TAT"/>
    <property type="match status" value="1"/>
</dbReference>
<organism evidence="7 8">
    <name type="scientific">Rhodovulum sulfidophilum</name>
    <name type="common">Rhodobacter sulfidophilus</name>
    <dbReference type="NCBI Taxonomy" id="35806"/>
    <lineage>
        <taxon>Bacteria</taxon>
        <taxon>Pseudomonadati</taxon>
        <taxon>Pseudomonadota</taxon>
        <taxon>Alphaproteobacteria</taxon>
        <taxon>Rhodobacterales</taxon>
        <taxon>Paracoccaceae</taxon>
        <taxon>Rhodovulum</taxon>
    </lineage>
</organism>
<gene>
    <name evidence="7" type="ORF">DI556_15185</name>
</gene>
<accession>A0A2W5Q063</accession>
<dbReference type="GO" id="GO:0055085">
    <property type="term" value="P:transmembrane transport"/>
    <property type="evidence" value="ECO:0007669"/>
    <property type="project" value="InterPro"/>
</dbReference>
<dbReference type="NCBIfam" id="TIGR00787">
    <property type="entry name" value="dctP"/>
    <property type="match status" value="1"/>
</dbReference>
<comment type="subcellular location">
    <subcellularLocation>
        <location evidence="1">Periplasm</location>
    </subcellularLocation>
</comment>
<feature type="signal peptide" evidence="6">
    <location>
        <begin position="1"/>
        <end position="30"/>
    </location>
</feature>
<dbReference type="PANTHER" id="PTHR33376">
    <property type="match status" value="1"/>
</dbReference>
<dbReference type="CDD" id="cd13603">
    <property type="entry name" value="PBP2_TRAP_Siap_TeaA_like"/>
    <property type="match status" value="1"/>
</dbReference>
<dbReference type="NCBIfam" id="NF037995">
    <property type="entry name" value="TRAP_S1"/>
    <property type="match status" value="1"/>
</dbReference>
<dbReference type="InterPro" id="IPR038404">
    <property type="entry name" value="TRAP_DctP_sf"/>
</dbReference>
<evidence type="ECO:0000256" key="6">
    <source>
        <dbReference type="SAM" id="SignalP"/>
    </source>
</evidence>
<reference evidence="7 8" key="1">
    <citation type="submission" date="2017-08" db="EMBL/GenBank/DDBJ databases">
        <title>Infants hospitalized years apart are colonized by the same room-sourced microbial strains.</title>
        <authorList>
            <person name="Brooks B."/>
            <person name="Olm M.R."/>
            <person name="Firek B.A."/>
            <person name="Baker R."/>
            <person name="Thomas B.C."/>
            <person name="Morowitz M.J."/>
            <person name="Banfield J.F."/>
        </authorList>
    </citation>
    <scope>NUCLEOTIDE SEQUENCE [LARGE SCALE GENOMIC DNA]</scope>
    <source>
        <strain evidence="7">S2_005_002_R2_34</strain>
    </source>
</reference>
<dbReference type="InterPro" id="IPR006311">
    <property type="entry name" value="TAT_signal"/>
</dbReference>
<evidence type="ECO:0000256" key="3">
    <source>
        <dbReference type="ARBA" id="ARBA00022448"/>
    </source>
</evidence>
<dbReference type="EMBL" id="QFPW01000013">
    <property type="protein sequence ID" value="PZQ48163.1"/>
    <property type="molecule type" value="Genomic_DNA"/>
</dbReference>
<evidence type="ECO:0000256" key="4">
    <source>
        <dbReference type="ARBA" id="ARBA00022729"/>
    </source>
</evidence>
<keyword evidence="5" id="KW-0574">Periplasm</keyword>
<dbReference type="InterPro" id="IPR004682">
    <property type="entry name" value="TRAP_DctP"/>
</dbReference>
<dbReference type="Proteomes" id="UP000249185">
    <property type="component" value="Unassembled WGS sequence"/>
</dbReference>
<evidence type="ECO:0000256" key="1">
    <source>
        <dbReference type="ARBA" id="ARBA00004418"/>
    </source>
</evidence>
<evidence type="ECO:0000313" key="7">
    <source>
        <dbReference type="EMBL" id="PZQ48163.1"/>
    </source>
</evidence>
<keyword evidence="3" id="KW-0813">Transport</keyword>
<evidence type="ECO:0000256" key="5">
    <source>
        <dbReference type="ARBA" id="ARBA00022764"/>
    </source>
</evidence>
<name>A0A2W5Q063_RHOSU</name>
<dbReference type="Gene3D" id="3.40.190.170">
    <property type="entry name" value="Bacterial extracellular solute-binding protein, family 7"/>
    <property type="match status" value="1"/>
</dbReference>
<evidence type="ECO:0000256" key="2">
    <source>
        <dbReference type="ARBA" id="ARBA00009023"/>
    </source>
</evidence>
<comment type="similarity">
    <text evidence="2">Belongs to the bacterial solute-binding protein 7 family.</text>
</comment>
<protein>
    <submittedName>
        <fullName evidence="7">Uncharacterized protein</fullName>
    </submittedName>
</protein>
<dbReference type="PANTHER" id="PTHR33376:SF4">
    <property type="entry name" value="SIALIC ACID-BINDING PERIPLASMIC PROTEIN SIAP"/>
    <property type="match status" value="1"/>
</dbReference>
<proteinExistence type="inferred from homology"/>
<dbReference type="AlphaFoldDB" id="A0A2W5Q063"/>
<dbReference type="GO" id="GO:0030288">
    <property type="term" value="C:outer membrane-bounded periplasmic space"/>
    <property type="evidence" value="ECO:0007669"/>
    <property type="project" value="InterPro"/>
</dbReference>